<feature type="chain" id="PRO_5003837645" description="Methyl-accepting transducer domain-containing protein" evidence="2">
    <location>
        <begin position="19"/>
        <end position="859"/>
    </location>
</feature>
<evidence type="ECO:0000256" key="2">
    <source>
        <dbReference type="SAM" id="SignalP"/>
    </source>
</evidence>
<comment type="caution">
    <text evidence="3">The sequence shown here is derived from an EMBL/GenBank/DDBJ whole genome shotgun (WGS) entry which is preliminary data.</text>
</comment>
<evidence type="ECO:0008006" key="5">
    <source>
        <dbReference type="Google" id="ProtNLM"/>
    </source>
</evidence>
<evidence type="ECO:0000313" key="4">
    <source>
        <dbReference type="Proteomes" id="UP000266841"/>
    </source>
</evidence>
<keyword evidence="4" id="KW-1185">Reference proteome</keyword>
<sequence length="859" mass="90498">MKFSSVCLGVVLGGTADAFVAVPRPSFGAQVRQRPVSSTSSRLAFYPNDDDASFAQRLKNVQMEWSKINAEGIGKFFSDELSAANQMLKEAGEADKSAKDVIEQVAEDSNNYLLKESFHSMVEGGKMIANEMREVKQEFEEIKASRIVESVAVEKELEEVVENVVSSLTEAQNTIQTAIKMVATSDSITEKVKADTVASLEVKAKNIEESIKVADTVAQTAKKIATVDEKVMAEMEQTTSRLSDAIESTELITKTMKGAEGGSTVDSVATTLDSAAKVVVEDAQSAERIADTVDAKVEIAASAVIKLGERASGLAESVRDAKTKLQSTDIDSQASLQSLKEELVKSLEDIQTKQSGAEQLASAIKSDATNDQAALGVLQNTDQAIGEMIDSVDTTVKEVDSSISKSLDEVGSVAETQALSKSTEKMCSEVEMAEGSVDDMEKATESCRTSEVEKLQEIEDKAAASKPVQSEAKAEKITEKITDSKVDAKASEQKPEAAVETKVETPKVDESKIETGQKVEEEKPKLEDKSADVETSADNTPKPDDPAIENPVKQSQVDSASEDKLSSDNNAVEKAKTSQLDSTTANEKPVNGADSKAPSAASEPNEPGEIKVSQDGAVEQPEGVLESKQSALNNNVPDVSPKAAAAVDENVKSVGVNVEVDSAKDNARGLLAEKEHVELISHDATPSDRVDSTVAASVKKEILNAADVAAHGDSAGKPAASGESLLSVGKPTGAVTKDELLEALRSTKRPGSVDPVVSPKSQTTISAVERHSSDSALESKHSALASIDSLSEVVGGNSGEIAHDKVTLPDLNLDTPEGLGDALASLATASTDATHSVHDLSNALGDASDLMASIHSLFL</sequence>
<gene>
    <name evidence="3" type="ORF">THAOC_24303</name>
</gene>
<feature type="compositionally biased region" description="Basic and acidic residues" evidence="1">
    <location>
        <begin position="472"/>
        <end position="532"/>
    </location>
</feature>
<accession>K0SAX6</accession>
<proteinExistence type="predicted"/>
<feature type="compositionally biased region" description="Polar residues" evidence="1">
    <location>
        <begin position="577"/>
        <end position="586"/>
    </location>
</feature>
<dbReference type="Proteomes" id="UP000266841">
    <property type="component" value="Unassembled WGS sequence"/>
</dbReference>
<dbReference type="EMBL" id="AGNL01032946">
    <property type="protein sequence ID" value="EJK55907.1"/>
    <property type="molecule type" value="Genomic_DNA"/>
</dbReference>
<feature type="region of interest" description="Disordered" evidence="1">
    <location>
        <begin position="431"/>
        <end position="641"/>
    </location>
</feature>
<protein>
    <recommendedName>
        <fullName evidence="5">Methyl-accepting transducer domain-containing protein</fullName>
    </recommendedName>
</protein>
<evidence type="ECO:0000256" key="1">
    <source>
        <dbReference type="SAM" id="MobiDB-lite"/>
    </source>
</evidence>
<feature type="signal peptide" evidence="2">
    <location>
        <begin position="1"/>
        <end position="18"/>
    </location>
</feature>
<reference evidence="3 4" key="1">
    <citation type="journal article" date="2012" name="Genome Biol.">
        <title>Genome and low-iron response of an oceanic diatom adapted to chronic iron limitation.</title>
        <authorList>
            <person name="Lommer M."/>
            <person name="Specht M."/>
            <person name="Roy A.S."/>
            <person name="Kraemer L."/>
            <person name="Andreson R."/>
            <person name="Gutowska M.A."/>
            <person name="Wolf J."/>
            <person name="Bergner S.V."/>
            <person name="Schilhabel M.B."/>
            <person name="Klostermeier U.C."/>
            <person name="Beiko R.G."/>
            <person name="Rosenstiel P."/>
            <person name="Hippler M."/>
            <person name="Laroche J."/>
        </authorList>
    </citation>
    <scope>NUCLEOTIDE SEQUENCE [LARGE SCALE GENOMIC DNA]</scope>
    <source>
        <strain evidence="3 4">CCMP1005</strain>
    </source>
</reference>
<dbReference type="eggNOG" id="ENOG502R8WJ">
    <property type="taxonomic scope" value="Eukaryota"/>
</dbReference>
<dbReference type="OMA" id="HFNPTIN"/>
<feature type="compositionally biased region" description="Polar residues" evidence="1">
    <location>
        <begin position="627"/>
        <end position="637"/>
    </location>
</feature>
<evidence type="ECO:0000313" key="3">
    <source>
        <dbReference type="EMBL" id="EJK55907.1"/>
    </source>
</evidence>
<keyword evidence="2" id="KW-0732">Signal</keyword>
<name>K0SAX6_THAOC</name>
<feature type="region of interest" description="Disordered" evidence="1">
    <location>
        <begin position="748"/>
        <end position="776"/>
    </location>
</feature>
<organism evidence="3 4">
    <name type="scientific">Thalassiosira oceanica</name>
    <name type="common">Marine diatom</name>
    <dbReference type="NCBI Taxonomy" id="159749"/>
    <lineage>
        <taxon>Eukaryota</taxon>
        <taxon>Sar</taxon>
        <taxon>Stramenopiles</taxon>
        <taxon>Ochrophyta</taxon>
        <taxon>Bacillariophyta</taxon>
        <taxon>Coscinodiscophyceae</taxon>
        <taxon>Thalassiosirophycidae</taxon>
        <taxon>Thalassiosirales</taxon>
        <taxon>Thalassiosiraceae</taxon>
        <taxon>Thalassiosira</taxon>
    </lineage>
</organism>
<feature type="compositionally biased region" description="Basic and acidic residues" evidence="1">
    <location>
        <begin position="439"/>
        <end position="463"/>
    </location>
</feature>
<dbReference type="AlphaFoldDB" id="K0SAX6"/>
<feature type="compositionally biased region" description="Basic and acidic residues" evidence="1">
    <location>
        <begin position="561"/>
        <end position="576"/>
    </location>
</feature>